<dbReference type="InterPro" id="IPR000297">
    <property type="entry name" value="PPIase_PpiC"/>
</dbReference>
<evidence type="ECO:0000259" key="13">
    <source>
        <dbReference type="PROSITE" id="PS50198"/>
    </source>
</evidence>
<keyword evidence="7 11" id="KW-0472">Membrane</keyword>
<dbReference type="Proteomes" id="UP000198935">
    <property type="component" value="Unassembled WGS sequence"/>
</dbReference>
<dbReference type="EC" id="5.2.1.8" evidence="11"/>
<dbReference type="EMBL" id="FNPI01000002">
    <property type="protein sequence ID" value="SDY45848.1"/>
    <property type="molecule type" value="Genomic_DNA"/>
</dbReference>
<feature type="chain" id="PRO_5038879623" description="Foldase protein PrsA" evidence="12">
    <location>
        <begin position="19"/>
        <end position="291"/>
    </location>
</feature>
<dbReference type="InterPro" id="IPR050245">
    <property type="entry name" value="PrsA_foldase"/>
</dbReference>
<dbReference type="SUPFAM" id="SSF109998">
    <property type="entry name" value="Triger factor/SurA peptide-binding domain-like"/>
    <property type="match status" value="1"/>
</dbReference>
<sequence>MRKSILLVFAFFLFTVTACTNGKDGAAGENVAETSAGNISEEELVQALKETYGKEVLTDLIYQKFMTSEAERLGIEDKAIQEEIDKLKESIGTDDDEQFYQVLEMQGIKGEDDLRQQITTHLVLQEHVGHVGDFTEEEIKAEYDRGEEVEARHILVSDEETALELIEKINDGDDFAALAEEYSTDTSSAVNGGELGFFSRGTMMPAFEEAAFSLESGELSDPVETAYGYHIIEVTDRKEFEGDFEEVKDQLTQALNDRKLSKMGQIQQQLVSEIEVNVVDEQFDPLPAFSN</sequence>
<keyword evidence="8 11" id="KW-0564">Palmitate</keyword>
<dbReference type="GO" id="GO:0005886">
    <property type="term" value="C:plasma membrane"/>
    <property type="evidence" value="ECO:0007669"/>
    <property type="project" value="UniProtKB-SubCell"/>
</dbReference>
<keyword evidence="6 11" id="KW-0697">Rotamase</keyword>
<evidence type="ECO:0000256" key="4">
    <source>
        <dbReference type="ARBA" id="ARBA00022475"/>
    </source>
</evidence>
<dbReference type="InterPro" id="IPR023059">
    <property type="entry name" value="Foldase_PrsA"/>
</dbReference>
<dbReference type="InterPro" id="IPR046357">
    <property type="entry name" value="PPIase_dom_sf"/>
</dbReference>
<organism evidence="14 15">
    <name type="scientific">Evansella caseinilytica</name>
    <dbReference type="NCBI Taxonomy" id="1503961"/>
    <lineage>
        <taxon>Bacteria</taxon>
        <taxon>Bacillati</taxon>
        <taxon>Bacillota</taxon>
        <taxon>Bacilli</taxon>
        <taxon>Bacillales</taxon>
        <taxon>Bacillaceae</taxon>
        <taxon>Evansella</taxon>
    </lineage>
</organism>
<dbReference type="Pfam" id="PF13616">
    <property type="entry name" value="Rotamase_3"/>
    <property type="match status" value="1"/>
</dbReference>
<dbReference type="InterPro" id="IPR027304">
    <property type="entry name" value="Trigger_fact/SurA_dom_sf"/>
</dbReference>
<dbReference type="HAMAP" id="MF_01145">
    <property type="entry name" value="Foldase_PrsA"/>
    <property type="match status" value="1"/>
</dbReference>
<protein>
    <recommendedName>
        <fullName evidence="11">Foldase protein PrsA</fullName>
        <ecNumber evidence="11">5.2.1.8</ecNumber>
    </recommendedName>
</protein>
<dbReference type="Gene3D" id="3.10.50.40">
    <property type="match status" value="1"/>
</dbReference>
<evidence type="ECO:0000256" key="3">
    <source>
        <dbReference type="ARBA" id="ARBA00006071"/>
    </source>
</evidence>
<dbReference type="InterPro" id="IPR023058">
    <property type="entry name" value="PPIase_PpiC_CS"/>
</dbReference>
<comment type="catalytic activity">
    <reaction evidence="1 11">
        <text>[protein]-peptidylproline (omega=180) = [protein]-peptidylproline (omega=0)</text>
        <dbReference type="Rhea" id="RHEA:16237"/>
        <dbReference type="Rhea" id="RHEA-COMP:10747"/>
        <dbReference type="Rhea" id="RHEA-COMP:10748"/>
        <dbReference type="ChEBI" id="CHEBI:83833"/>
        <dbReference type="ChEBI" id="CHEBI:83834"/>
        <dbReference type="EC" id="5.2.1.8"/>
    </reaction>
</comment>
<proteinExistence type="inferred from homology"/>
<name>A0A1H3K2L9_9BACI</name>
<dbReference type="PROSITE" id="PS01096">
    <property type="entry name" value="PPIC_PPIASE_1"/>
    <property type="match status" value="1"/>
</dbReference>
<comment type="subcellular location">
    <subcellularLocation>
        <location evidence="2 11">Cell membrane</location>
        <topology evidence="2 11">Lipid-anchor</topology>
    </subcellularLocation>
</comment>
<evidence type="ECO:0000256" key="9">
    <source>
        <dbReference type="ARBA" id="ARBA00023235"/>
    </source>
</evidence>
<evidence type="ECO:0000256" key="11">
    <source>
        <dbReference type="HAMAP-Rule" id="MF_01145"/>
    </source>
</evidence>
<evidence type="ECO:0000256" key="6">
    <source>
        <dbReference type="ARBA" id="ARBA00023110"/>
    </source>
</evidence>
<dbReference type="SUPFAM" id="SSF54534">
    <property type="entry name" value="FKBP-like"/>
    <property type="match status" value="1"/>
</dbReference>
<evidence type="ECO:0000256" key="7">
    <source>
        <dbReference type="ARBA" id="ARBA00023136"/>
    </source>
</evidence>
<dbReference type="Gene3D" id="1.10.4030.10">
    <property type="entry name" value="Porin chaperone SurA, peptide-binding domain"/>
    <property type="match status" value="1"/>
</dbReference>
<dbReference type="GO" id="GO:0006457">
    <property type="term" value="P:protein folding"/>
    <property type="evidence" value="ECO:0007669"/>
    <property type="project" value="UniProtKB-UniRule"/>
</dbReference>
<keyword evidence="4 11" id="KW-1003">Cell membrane</keyword>
<keyword evidence="9 11" id="KW-0413">Isomerase</keyword>
<accession>A0A1H3K2L9</accession>
<evidence type="ECO:0000256" key="5">
    <source>
        <dbReference type="ARBA" id="ARBA00022729"/>
    </source>
</evidence>
<feature type="domain" description="PpiC" evidence="13">
    <location>
        <begin position="146"/>
        <end position="236"/>
    </location>
</feature>
<dbReference type="GO" id="GO:0003755">
    <property type="term" value="F:peptidyl-prolyl cis-trans isomerase activity"/>
    <property type="evidence" value="ECO:0007669"/>
    <property type="project" value="UniProtKB-UniRule"/>
</dbReference>
<evidence type="ECO:0000313" key="15">
    <source>
        <dbReference type="Proteomes" id="UP000198935"/>
    </source>
</evidence>
<keyword evidence="15" id="KW-1185">Reference proteome</keyword>
<dbReference type="AlphaFoldDB" id="A0A1H3K2L9"/>
<evidence type="ECO:0000256" key="2">
    <source>
        <dbReference type="ARBA" id="ARBA00004193"/>
    </source>
</evidence>
<dbReference type="PROSITE" id="PS51257">
    <property type="entry name" value="PROKAR_LIPOPROTEIN"/>
    <property type="match status" value="1"/>
</dbReference>
<evidence type="ECO:0000256" key="12">
    <source>
        <dbReference type="SAM" id="SignalP"/>
    </source>
</evidence>
<keyword evidence="5 11" id="KW-0732">Signal</keyword>
<evidence type="ECO:0000256" key="8">
    <source>
        <dbReference type="ARBA" id="ARBA00023139"/>
    </source>
</evidence>
<dbReference type="PANTHER" id="PTHR47245">
    <property type="entry name" value="PEPTIDYLPROLYL ISOMERASE"/>
    <property type="match status" value="1"/>
</dbReference>
<evidence type="ECO:0000313" key="14">
    <source>
        <dbReference type="EMBL" id="SDY45848.1"/>
    </source>
</evidence>
<evidence type="ECO:0000256" key="10">
    <source>
        <dbReference type="ARBA" id="ARBA00023288"/>
    </source>
</evidence>
<evidence type="ECO:0000256" key="1">
    <source>
        <dbReference type="ARBA" id="ARBA00000971"/>
    </source>
</evidence>
<feature type="signal peptide" evidence="12">
    <location>
        <begin position="1"/>
        <end position="18"/>
    </location>
</feature>
<reference evidence="15" key="1">
    <citation type="submission" date="2016-10" db="EMBL/GenBank/DDBJ databases">
        <authorList>
            <person name="Varghese N."/>
            <person name="Submissions S."/>
        </authorList>
    </citation>
    <scope>NUCLEOTIDE SEQUENCE [LARGE SCALE GENOMIC DNA]</scope>
    <source>
        <strain evidence="15">SP</strain>
    </source>
</reference>
<comment type="function">
    <text evidence="11">Plays a major role in protein secretion by helping the post-translocational extracellular folding of several secreted proteins.</text>
</comment>
<dbReference type="OrthoDB" id="14196at2"/>
<comment type="similarity">
    <text evidence="3 11">Belongs to the PrsA family.</text>
</comment>
<gene>
    <name evidence="11" type="primary">prsA</name>
    <name evidence="14" type="ORF">SAMN05421736_10219</name>
</gene>
<keyword evidence="10 11" id="KW-0449">Lipoprotein</keyword>
<dbReference type="PANTHER" id="PTHR47245:SF1">
    <property type="entry name" value="FOLDASE PROTEIN PRSA"/>
    <property type="match status" value="1"/>
</dbReference>
<dbReference type="PROSITE" id="PS50198">
    <property type="entry name" value="PPIC_PPIASE_2"/>
    <property type="match status" value="1"/>
</dbReference>
<dbReference type="STRING" id="1503961.SAMN05421736_10219"/>